<sequence>MACEEVNDVNRAGGEPRNPGLLLRHLRTDTSGGKQTDSRENTDIETGINHCSGLCASELNMLQCGALPPASHDMVV</sequence>
<dbReference type="AlphaFoldDB" id="A0A498S9F8"/>
<accession>A0A498S9F8</accession>
<proteinExistence type="predicted"/>
<organism evidence="2 3">
    <name type="scientific">Acanthocheilonema viteae</name>
    <name type="common">Filarial nematode worm</name>
    <name type="synonym">Dipetalonema viteae</name>
    <dbReference type="NCBI Taxonomy" id="6277"/>
    <lineage>
        <taxon>Eukaryota</taxon>
        <taxon>Metazoa</taxon>
        <taxon>Ecdysozoa</taxon>
        <taxon>Nematoda</taxon>
        <taxon>Chromadorea</taxon>
        <taxon>Rhabditida</taxon>
        <taxon>Spirurina</taxon>
        <taxon>Spiruromorpha</taxon>
        <taxon>Filarioidea</taxon>
        <taxon>Onchocercidae</taxon>
        <taxon>Acanthocheilonema</taxon>
    </lineage>
</organism>
<name>A0A498S9F8_ACAVI</name>
<evidence type="ECO:0000313" key="2">
    <source>
        <dbReference type="EMBL" id="VBB25298.1"/>
    </source>
</evidence>
<evidence type="ECO:0000256" key="1">
    <source>
        <dbReference type="SAM" id="MobiDB-lite"/>
    </source>
</evidence>
<keyword evidence="3" id="KW-1185">Reference proteome</keyword>
<feature type="region of interest" description="Disordered" evidence="1">
    <location>
        <begin position="1"/>
        <end position="44"/>
    </location>
</feature>
<dbReference type="Proteomes" id="UP000276991">
    <property type="component" value="Unassembled WGS sequence"/>
</dbReference>
<evidence type="ECO:0000313" key="3">
    <source>
        <dbReference type="Proteomes" id="UP000276991"/>
    </source>
</evidence>
<protein>
    <submittedName>
        <fullName evidence="2">Uncharacterized protein</fullName>
    </submittedName>
</protein>
<gene>
    <name evidence="2" type="ORF">NAV_LOCUS128</name>
</gene>
<reference evidence="2 3" key="1">
    <citation type="submission" date="2018-08" db="EMBL/GenBank/DDBJ databases">
        <authorList>
            <person name="Laetsch R D."/>
            <person name="Stevens L."/>
            <person name="Kumar S."/>
            <person name="Blaxter L. M."/>
        </authorList>
    </citation>
    <scope>NUCLEOTIDE SEQUENCE [LARGE SCALE GENOMIC DNA]</scope>
</reference>
<dbReference type="EMBL" id="UPTC01000007">
    <property type="protein sequence ID" value="VBB25298.1"/>
    <property type="molecule type" value="Genomic_DNA"/>
</dbReference>